<name>A0ABX7CNE3_SPHMU</name>
<evidence type="ECO:0000313" key="2">
    <source>
        <dbReference type="Proteomes" id="UP000595498"/>
    </source>
</evidence>
<proteinExistence type="predicted"/>
<evidence type="ECO:0000313" key="1">
    <source>
        <dbReference type="EMBL" id="QQT53203.1"/>
    </source>
</evidence>
<protein>
    <submittedName>
        <fullName evidence="1">Uncharacterized protein</fullName>
    </submittedName>
</protein>
<keyword evidence="2" id="KW-1185">Reference proteome</keyword>
<sequence length="320" mass="38229">MQIDLKNKNILFIAPIFYNYHEIIKAELERRGATVYFAPERGYTFKFTFVNNFFPHKLEQFQAKHYRAILKKFDPIEFDYLLVIKGFKISTEFLDLFTERYPAAIKIMHQWDSEKNNPFSHLLDKFDRVYSFDYEDLVKYPRLVYLPNFYLEDIHLKADCEYQYDILFLVSYLPERYQIMTKLKAFAEEYDLKLKAVLIMPFTTYVKDLLKGRRYDRSIIRFSALSRADYLKLFWQSRMIFDMGSSSQTGMSQRTVETIESGKKLLTNNPYVRQDVIFNKDQIFVTSGEFSEEILGFMSSPFVPKPTGYSLDMWINRLFG</sequence>
<dbReference type="Proteomes" id="UP000595498">
    <property type="component" value="Chromosome"/>
</dbReference>
<accession>A0ABX7CNE3</accession>
<organism evidence="1 2">
    <name type="scientific">Sphingobacterium multivorum</name>
    <dbReference type="NCBI Taxonomy" id="28454"/>
    <lineage>
        <taxon>Bacteria</taxon>
        <taxon>Pseudomonadati</taxon>
        <taxon>Bacteroidota</taxon>
        <taxon>Sphingobacteriia</taxon>
        <taxon>Sphingobacteriales</taxon>
        <taxon>Sphingobacteriaceae</taxon>
        <taxon>Sphingobacterium</taxon>
    </lineage>
</organism>
<gene>
    <name evidence="1" type="ORF">I6I98_23650</name>
</gene>
<dbReference type="EMBL" id="CP068224">
    <property type="protein sequence ID" value="QQT53203.1"/>
    <property type="molecule type" value="Genomic_DNA"/>
</dbReference>
<reference evidence="1 2" key="1">
    <citation type="submission" date="2021-01" db="EMBL/GenBank/DDBJ databases">
        <title>FDA dAtabase for Regulatory Grade micrObial Sequences (FDA-ARGOS): Supporting development and validation of Infectious Disease Dx tests.</title>
        <authorList>
            <person name="Sproer C."/>
            <person name="Gronow S."/>
            <person name="Severitt S."/>
            <person name="Schroder I."/>
            <person name="Tallon L."/>
            <person name="Sadzewicz L."/>
            <person name="Zhao X."/>
            <person name="Boylan J."/>
            <person name="Ott S."/>
            <person name="Bowen H."/>
            <person name="Vavikolanu K."/>
            <person name="Mehta A."/>
            <person name="Aluvathingal J."/>
            <person name="Nadendla S."/>
            <person name="Lowell S."/>
            <person name="Myers T."/>
            <person name="Yan Y."/>
            <person name="Sichtig H."/>
        </authorList>
    </citation>
    <scope>NUCLEOTIDE SEQUENCE [LARGE SCALE GENOMIC DNA]</scope>
    <source>
        <strain evidence="1 2">FDAARGOS_1141</strain>
    </source>
</reference>